<keyword evidence="3 6" id="KW-0249">Electron transport</keyword>
<dbReference type="GO" id="GO:0051536">
    <property type="term" value="F:iron-sulfur cluster binding"/>
    <property type="evidence" value="ECO:0007669"/>
    <property type="project" value="UniProtKB-KW"/>
</dbReference>
<dbReference type="GO" id="GO:0009055">
    <property type="term" value="F:electron transfer activity"/>
    <property type="evidence" value="ECO:0007669"/>
    <property type="project" value="UniProtKB-UniRule"/>
</dbReference>
<dbReference type="Pfam" id="PF13370">
    <property type="entry name" value="Fer4_13"/>
    <property type="match status" value="1"/>
</dbReference>
<keyword evidence="1 6" id="KW-0813">Transport</keyword>
<dbReference type="Gene3D" id="3.30.70.20">
    <property type="match status" value="1"/>
</dbReference>
<evidence type="ECO:0000256" key="6">
    <source>
        <dbReference type="RuleBase" id="RU368020"/>
    </source>
</evidence>
<proteinExistence type="predicted"/>
<protein>
    <recommendedName>
        <fullName evidence="6">Ferredoxin</fullName>
    </recommendedName>
</protein>
<evidence type="ECO:0000256" key="4">
    <source>
        <dbReference type="ARBA" id="ARBA00023004"/>
    </source>
</evidence>
<feature type="domain" description="4Fe-4S ferredoxin-type" evidence="7">
    <location>
        <begin position="1"/>
        <end position="29"/>
    </location>
</feature>
<dbReference type="InterPro" id="IPR017900">
    <property type="entry name" value="4Fe4S_Fe_S_CS"/>
</dbReference>
<dbReference type="InterPro" id="IPR001080">
    <property type="entry name" value="3Fe4S_ferredoxin"/>
</dbReference>
<dbReference type="PANTHER" id="PTHR36923">
    <property type="entry name" value="FERREDOXIN"/>
    <property type="match status" value="1"/>
</dbReference>
<keyword evidence="2 6" id="KW-0479">Metal-binding</keyword>
<accession>A0A0G0P530</accession>
<name>A0A0G0P530_UNCC2</name>
<evidence type="ECO:0000313" key="8">
    <source>
        <dbReference type="EMBL" id="KKQ93224.1"/>
    </source>
</evidence>
<comment type="caution">
    <text evidence="8">The sequence shown here is derived from an EMBL/GenBank/DDBJ whole genome shotgun (WGS) entry which is preliminary data.</text>
</comment>
<dbReference type="InterPro" id="IPR051269">
    <property type="entry name" value="Fe-S_cluster_ET"/>
</dbReference>
<evidence type="ECO:0000256" key="5">
    <source>
        <dbReference type="ARBA" id="ARBA00023014"/>
    </source>
</evidence>
<reference evidence="8 9" key="1">
    <citation type="journal article" date="2015" name="Nature">
        <title>rRNA introns, odd ribosomes, and small enigmatic genomes across a large radiation of phyla.</title>
        <authorList>
            <person name="Brown C.T."/>
            <person name="Hug L.A."/>
            <person name="Thomas B.C."/>
            <person name="Sharon I."/>
            <person name="Castelle C.J."/>
            <person name="Singh A."/>
            <person name="Wilkins M.J."/>
            <person name="Williams K.H."/>
            <person name="Banfield J.F."/>
        </authorList>
    </citation>
    <scope>NUCLEOTIDE SEQUENCE [LARGE SCALE GENOMIC DNA]</scope>
</reference>
<organism evidence="8 9">
    <name type="scientific">candidate division CPR2 bacterium GW2011_GWC2_39_10</name>
    <dbReference type="NCBI Taxonomy" id="1618345"/>
    <lineage>
        <taxon>Bacteria</taxon>
        <taxon>Bacteria division CPR2</taxon>
    </lineage>
</organism>
<dbReference type="Proteomes" id="UP000034207">
    <property type="component" value="Unassembled WGS sequence"/>
</dbReference>
<dbReference type="PROSITE" id="PS00198">
    <property type="entry name" value="4FE4S_FER_1"/>
    <property type="match status" value="1"/>
</dbReference>
<sequence>MKITVDPNLCIGCGLCTSTCEEVFELKDGKSNVIKPEGCDCDCELKEIAESCPVGAINVEE</sequence>
<dbReference type="PRINTS" id="PR00352">
    <property type="entry name" value="3FE4SFRDOXIN"/>
</dbReference>
<dbReference type="PANTHER" id="PTHR36923:SF3">
    <property type="entry name" value="FERREDOXIN"/>
    <property type="match status" value="1"/>
</dbReference>
<evidence type="ECO:0000256" key="2">
    <source>
        <dbReference type="ARBA" id="ARBA00022723"/>
    </source>
</evidence>
<comment type="function">
    <text evidence="6">Ferredoxins are iron-sulfur proteins that transfer electrons in a wide variety of metabolic reactions.</text>
</comment>
<dbReference type="PROSITE" id="PS51379">
    <property type="entry name" value="4FE4S_FER_2"/>
    <property type="match status" value="1"/>
</dbReference>
<dbReference type="SUPFAM" id="SSF54862">
    <property type="entry name" value="4Fe-4S ferredoxins"/>
    <property type="match status" value="1"/>
</dbReference>
<keyword evidence="4 6" id="KW-0408">Iron</keyword>
<dbReference type="AlphaFoldDB" id="A0A0G0P530"/>
<dbReference type="GO" id="GO:0005506">
    <property type="term" value="F:iron ion binding"/>
    <property type="evidence" value="ECO:0007669"/>
    <property type="project" value="UniProtKB-UniRule"/>
</dbReference>
<evidence type="ECO:0000313" key="9">
    <source>
        <dbReference type="Proteomes" id="UP000034207"/>
    </source>
</evidence>
<dbReference type="STRING" id="1618345.UT18_C0024G0013"/>
<dbReference type="InterPro" id="IPR017896">
    <property type="entry name" value="4Fe4S_Fe-S-bd"/>
</dbReference>
<evidence type="ECO:0000256" key="1">
    <source>
        <dbReference type="ARBA" id="ARBA00022448"/>
    </source>
</evidence>
<evidence type="ECO:0000259" key="7">
    <source>
        <dbReference type="PROSITE" id="PS51379"/>
    </source>
</evidence>
<gene>
    <name evidence="8" type="ORF">UT18_C0024G0013</name>
</gene>
<evidence type="ECO:0000256" key="3">
    <source>
        <dbReference type="ARBA" id="ARBA00022982"/>
    </source>
</evidence>
<dbReference type="EMBL" id="LBVV01000024">
    <property type="protein sequence ID" value="KKQ93224.1"/>
    <property type="molecule type" value="Genomic_DNA"/>
</dbReference>
<keyword evidence="5 6" id="KW-0411">Iron-sulfur</keyword>